<reference evidence="1" key="1">
    <citation type="submission" date="2021-02" db="EMBL/GenBank/DDBJ databases">
        <authorList>
            <person name="Palmer J.M."/>
        </authorList>
    </citation>
    <scope>NUCLEOTIDE SEQUENCE</scope>
    <source>
        <strain evidence="1">SCRP23</strain>
    </source>
</reference>
<dbReference type="CDD" id="cd00257">
    <property type="entry name" value="beta-trefoil_FSCN-like"/>
    <property type="match status" value="1"/>
</dbReference>
<dbReference type="OrthoDB" id="162393at2759"/>
<sequence>MDLSEIPFDIIILHSSHKSKNLINSPGSKNARCLRDNRDVYEQLILRRVREDKVAIQSARTGRFLRVRTNGECVFDPKEPGEQELFTMETDADCHLFFVSCHTGNVLQCDDTNVAKCVNKNRLLWEFWRIVEPRATATTIATPINQRGPDLGQTLAGTERQHFILELAKCNMKADEIEQIVTRLFDVPVATADTVIEKSCSA</sequence>
<evidence type="ECO:0000313" key="2">
    <source>
        <dbReference type="Proteomes" id="UP000693981"/>
    </source>
</evidence>
<comment type="caution">
    <text evidence="1">The sequence shown here is derived from an EMBL/GenBank/DDBJ whole genome shotgun (WGS) entry which is preliminary data.</text>
</comment>
<evidence type="ECO:0000313" key="1">
    <source>
        <dbReference type="EMBL" id="KAG7394512.1"/>
    </source>
</evidence>
<dbReference type="Proteomes" id="UP000693981">
    <property type="component" value="Unassembled WGS sequence"/>
</dbReference>
<protein>
    <submittedName>
        <fullName evidence="1">Uncharacterized protein</fullName>
    </submittedName>
</protein>
<name>A0A8T1WKC4_9STRA</name>
<dbReference type="AlphaFoldDB" id="A0A8T1WKC4"/>
<dbReference type="EMBL" id="JAGDFL010000268">
    <property type="protein sequence ID" value="KAG7394512.1"/>
    <property type="molecule type" value="Genomic_DNA"/>
</dbReference>
<accession>A0A8T1WKC4</accession>
<proteinExistence type="predicted"/>
<keyword evidence="2" id="KW-1185">Reference proteome</keyword>
<organism evidence="1 2">
    <name type="scientific">Phytophthora boehmeriae</name>
    <dbReference type="NCBI Taxonomy" id="109152"/>
    <lineage>
        <taxon>Eukaryota</taxon>
        <taxon>Sar</taxon>
        <taxon>Stramenopiles</taxon>
        <taxon>Oomycota</taxon>
        <taxon>Peronosporomycetes</taxon>
        <taxon>Peronosporales</taxon>
        <taxon>Peronosporaceae</taxon>
        <taxon>Phytophthora</taxon>
    </lineage>
</organism>
<gene>
    <name evidence="1" type="ORF">PHYBOEH_005065</name>
</gene>